<dbReference type="Pfam" id="PF08567">
    <property type="entry name" value="PH_TFIIH"/>
    <property type="match status" value="1"/>
</dbReference>
<dbReference type="InterPro" id="IPR013876">
    <property type="entry name" value="TFIIH_BTF_p62_N"/>
</dbReference>
<gene>
    <name evidence="8" type="ORF">BUALT_Bualt18G0078100</name>
</gene>
<dbReference type="InterPro" id="IPR027079">
    <property type="entry name" value="Tfb1/GTF2H1"/>
</dbReference>
<reference evidence="8" key="1">
    <citation type="submission" date="2019-10" db="EMBL/GenBank/DDBJ databases">
        <authorList>
            <person name="Zhang R."/>
            <person name="Pan Y."/>
            <person name="Wang J."/>
            <person name="Ma R."/>
            <person name="Yu S."/>
        </authorList>
    </citation>
    <scope>NUCLEOTIDE SEQUENCE</scope>
    <source>
        <strain evidence="8">LA-IB0</strain>
        <tissue evidence="8">Leaf</tissue>
    </source>
</reference>
<dbReference type="PANTHER" id="PTHR12856">
    <property type="entry name" value="TRANSCRIPTION INITIATION FACTOR IIH-RELATED"/>
    <property type="match status" value="1"/>
</dbReference>
<evidence type="ECO:0000256" key="2">
    <source>
        <dbReference type="ARBA" id="ARBA00009448"/>
    </source>
</evidence>
<evidence type="ECO:0000256" key="1">
    <source>
        <dbReference type="ARBA" id="ARBA00004123"/>
    </source>
</evidence>
<keyword evidence="3" id="KW-0677">Repeat</keyword>
<dbReference type="Pfam" id="PF03909">
    <property type="entry name" value="BSD"/>
    <property type="match status" value="1"/>
</dbReference>
<dbReference type="Gene3D" id="6.10.140.1200">
    <property type="match status" value="1"/>
</dbReference>
<dbReference type="SUPFAM" id="SSF50729">
    <property type="entry name" value="PH domain-like"/>
    <property type="match status" value="1"/>
</dbReference>
<evidence type="ECO:0000256" key="3">
    <source>
        <dbReference type="ARBA" id="ARBA00022737"/>
    </source>
</evidence>
<keyword evidence="4" id="KW-0805">Transcription regulation</keyword>
<dbReference type="SUPFAM" id="SSF140383">
    <property type="entry name" value="BSD domain-like"/>
    <property type="match status" value="2"/>
</dbReference>
<evidence type="ECO:0000313" key="9">
    <source>
        <dbReference type="Proteomes" id="UP000826271"/>
    </source>
</evidence>
<keyword evidence="5" id="KW-0804">Transcription</keyword>
<proteinExistence type="inferred from homology"/>
<dbReference type="GO" id="GO:0000439">
    <property type="term" value="C:transcription factor TFIIH core complex"/>
    <property type="evidence" value="ECO:0007669"/>
    <property type="project" value="InterPro"/>
</dbReference>
<comment type="similarity">
    <text evidence="2">Belongs to the TFB1 family.</text>
</comment>
<evidence type="ECO:0000256" key="5">
    <source>
        <dbReference type="ARBA" id="ARBA00023163"/>
    </source>
</evidence>
<sequence>MADKQVMKRAKYKSSVKDPGVAGVLKLNIERFVFMPNDPKASTKLNVEFRMITGHKFTKEGSSKQALLNLTQEQGGNYIFEFDSFADRDVCREFVAAAIAFHSEAGKATTENSAALVNSEQLSRAETERRIKLLQENSELQRLHRQFVFGGILTDAEFWATRKKLLDQNDNRRPKQRVALKNEMWTVKPLSDGQSNRVTFNLTPEIIHQIFAEKPAVRQAYLSFVPNKMTEKEFWTKYSRAEYLHSTKNVVAAAAEAAEDEELAVFLKRDDMLANEARRKIRRVDPTVDMEADEGDDYIHLPDHGLFQNETKDVLESQYEPYRRSFSQDLNQHAAVVLQGRLVDVELGDPRSVAEALSRTKQAEVSDEISNRNLEKELSDRISRIAEIEDLQGPRDPAVAPLSIKDPRDYFDSQQANAVKALGDAGSGAKPLKSSVSPREAYGSLTDLVSDIRVMGLSEPIMNPEVALKVLNGLTQSISSTKFHLGKNPRESVLDSLPKVTKEELLHHWTSVQELLKHFWSSYPITTKYLYTKVTRLKDAMSQVYPKLQEIKESVQSDFRHQVSLLVHPMLQALDAAFAHYDADVQKRSAKSGERFNGFG</sequence>
<keyword evidence="6" id="KW-0539">Nucleus</keyword>
<dbReference type="AlphaFoldDB" id="A0AAV6WDZ8"/>
<feature type="domain" description="BSD" evidence="7">
    <location>
        <begin position="194"/>
        <end position="246"/>
    </location>
</feature>
<dbReference type="PROSITE" id="PS50858">
    <property type="entry name" value="BSD"/>
    <property type="match status" value="2"/>
</dbReference>
<protein>
    <recommendedName>
        <fullName evidence="7">BSD domain-containing protein</fullName>
    </recommendedName>
</protein>
<feature type="domain" description="BSD" evidence="7">
    <location>
        <begin position="116"/>
        <end position="170"/>
    </location>
</feature>
<accession>A0AAV6WDZ8</accession>
<dbReference type="Proteomes" id="UP000826271">
    <property type="component" value="Unassembled WGS sequence"/>
</dbReference>
<dbReference type="GO" id="GO:0006289">
    <property type="term" value="P:nucleotide-excision repair"/>
    <property type="evidence" value="ECO:0007669"/>
    <property type="project" value="InterPro"/>
</dbReference>
<name>A0AAV6WDZ8_9LAMI</name>
<dbReference type="InterPro" id="IPR035925">
    <property type="entry name" value="BSD_dom_sf"/>
</dbReference>
<evidence type="ECO:0000256" key="4">
    <source>
        <dbReference type="ARBA" id="ARBA00023015"/>
    </source>
</evidence>
<comment type="subcellular location">
    <subcellularLocation>
        <location evidence="1">Nucleus</location>
    </subcellularLocation>
</comment>
<dbReference type="Gene3D" id="1.10.3970.10">
    <property type="entry name" value="BSD domain"/>
    <property type="match status" value="1"/>
</dbReference>
<keyword evidence="9" id="KW-1185">Reference proteome</keyword>
<evidence type="ECO:0000256" key="6">
    <source>
        <dbReference type="ARBA" id="ARBA00023242"/>
    </source>
</evidence>
<comment type="caution">
    <text evidence="8">The sequence shown here is derived from an EMBL/GenBank/DDBJ whole genome shotgun (WGS) entry which is preliminary data.</text>
</comment>
<evidence type="ECO:0000259" key="7">
    <source>
        <dbReference type="PROSITE" id="PS50858"/>
    </source>
</evidence>
<dbReference type="EMBL" id="WHWC01000018">
    <property type="protein sequence ID" value="KAG8365185.1"/>
    <property type="molecule type" value="Genomic_DNA"/>
</dbReference>
<evidence type="ECO:0000313" key="8">
    <source>
        <dbReference type="EMBL" id="KAG8365185.1"/>
    </source>
</evidence>
<dbReference type="InterPro" id="IPR005607">
    <property type="entry name" value="BSD_dom"/>
</dbReference>
<dbReference type="SMART" id="SM00751">
    <property type="entry name" value="BSD"/>
    <property type="match status" value="2"/>
</dbReference>
<dbReference type="GO" id="GO:0006351">
    <property type="term" value="P:DNA-templated transcription"/>
    <property type="evidence" value="ECO:0007669"/>
    <property type="project" value="InterPro"/>
</dbReference>
<organism evidence="8 9">
    <name type="scientific">Buddleja alternifolia</name>
    <dbReference type="NCBI Taxonomy" id="168488"/>
    <lineage>
        <taxon>Eukaryota</taxon>
        <taxon>Viridiplantae</taxon>
        <taxon>Streptophyta</taxon>
        <taxon>Embryophyta</taxon>
        <taxon>Tracheophyta</taxon>
        <taxon>Spermatophyta</taxon>
        <taxon>Magnoliopsida</taxon>
        <taxon>eudicotyledons</taxon>
        <taxon>Gunneridae</taxon>
        <taxon>Pentapetalae</taxon>
        <taxon>asterids</taxon>
        <taxon>lamiids</taxon>
        <taxon>Lamiales</taxon>
        <taxon>Scrophulariaceae</taxon>
        <taxon>Buddlejeae</taxon>
        <taxon>Buddleja</taxon>
    </lineage>
</organism>